<sequence>MNTLFKTMAIGIIGAVTLMMASVALA</sequence>
<evidence type="ECO:0000313" key="2">
    <source>
        <dbReference type="EMBL" id="VAW05494.1"/>
    </source>
</evidence>
<feature type="transmembrane region" description="Helical" evidence="1">
    <location>
        <begin position="7"/>
        <end position="25"/>
    </location>
</feature>
<proteinExistence type="predicted"/>
<keyword evidence="1" id="KW-0812">Transmembrane</keyword>
<dbReference type="EMBL" id="UOEH01000473">
    <property type="protein sequence ID" value="VAW05494.1"/>
    <property type="molecule type" value="Genomic_DNA"/>
</dbReference>
<gene>
    <name evidence="2" type="ORF">MNBD_ALPHA05-168</name>
</gene>
<feature type="non-terminal residue" evidence="2">
    <location>
        <position position="26"/>
    </location>
</feature>
<organism evidence="2">
    <name type="scientific">hydrothermal vent metagenome</name>
    <dbReference type="NCBI Taxonomy" id="652676"/>
    <lineage>
        <taxon>unclassified sequences</taxon>
        <taxon>metagenomes</taxon>
        <taxon>ecological metagenomes</taxon>
    </lineage>
</organism>
<protein>
    <submittedName>
        <fullName evidence="2">Uncharacterized protein</fullName>
    </submittedName>
</protein>
<name>A0A3B0T9K7_9ZZZZ</name>
<keyword evidence="1" id="KW-1133">Transmembrane helix</keyword>
<keyword evidence="1" id="KW-0472">Membrane</keyword>
<reference evidence="2" key="1">
    <citation type="submission" date="2018-06" db="EMBL/GenBank/DDBJ databases">
        <authorList>
            <person name="Zhirakovskaya E."/>
        </authorList>
    </citation>
    <scope>NUCLEOTIDE SEQUENCE</scope>
</reference>
<dbReference type="AlphaFoldDB" id="A0A3B0T9K7"/>
<evidence type="ECO:0000256" key="1">
    <source>
        <dbReference type="SAM" id="Phobius"/>
    </source>
</evidence>
<accession>A0A3B0T9K7</accession>